<gene>
    <name evidence="1" type="ORF">CTRU02_210105</name>
</gene>
<organism evidence="1 2">
    <name type="scientific">Colletotrichum truncatum</name>
    <name type="common">Anthracnose fungus</name>
    <name type="synonym">Colletotrichum capsici</name>
    <dbReference type="NCBI Taxonomy" id="5467"/>
    <lineage>
        <taxon>Eukaryota</taxon>
        <taxon>Fungi</taxon>
        <taxon>Dikarya</taxon>
        <taxon>Ascomycota</taxon>
        <taxon>Pezizomycotina</taxon>
        <taxon>Sordariomycetes</taxon>
        <taxon>Hypocreomycetidae</taxon>
        <taxon>Glomerellales</taxon>
        <taxon>Glomerellaceae</taxon>
        <taxon>Colletotrichum</taxon>
        <taxon>Colletotrichum truncatum species complex</taxon>
    </lineage>
</organism>
<sequence>MGASVHYGAGGEVVRLALDSDFSAIRFTNIPSSSTREFIVNMLAIFGFRIPHDEMRIDIQLDGLAHFADVIVEDSLFATKLLEATKTIDVRQYLGQKHLRFSKIEASISLTPTSIQHTASAKEIRLSWDKATRPVGIHAPLSLIGTHGGFPSQRYEVLGQAVRATSFQHSMYLGLVPIAATHTDILRALKSAGYKNVDLLEVKLGEPSFEADDQMQLELLNKSLTAIGPLASSLKVKQTPQHQPYTIATARFVDDADARHAVDKLNNTSVPFHASGLLTASLVFRATWKGPSWRFIMTKPALDSLEKTARSIGVEMSSTDDGDQITIECTSENREDIITVKRRLGEILEQRTLNRPIEVENSSQADRLLAHKHARDICPIHLDFVDDPIVGSCGHAYCKGCFVRLFRSQIAWARNALKCISIVDDRPCHAVFTLDELRGQLSRNLFEELLGESLKAYIKKNSDQVRCCPTPGCSQLYRPTAKRTGASPKRCPNCLVVICTTCAEEHDEQTSCEEHADALLESAKREIGAKNCPSCGILIEKVDGCDHVICEGCYNHICWNCLTVYETGDDYQDHLVRAHGDPENDFPHHGRHRYEVDAEGVGVNAERMAAGQGADLEIREQSEMDATLPETLRDLHESTLIGTLVIGIQDMISALPRR</sequence>
<proteinExistence type="predicted"/>
<name>A0ACC3YUF9_COLTU</name>
<dbReference type="EMBL" id="VUJX02000006">
    <property type="protein sequence ID" value="KAL0935514.1"/>
    <property type="molecule type" value="Genomic_DNA"/>
</dbReference>
<evidence type="ECO:0000313" key="1">
    <source>
        <dbReference type="EMBL" id="KAL0935514.1"/>
    </source>
</evidence>
<accession>A0ACC3YUF9</accession>
<protein>
    <submittedName>
        <fullName evidence="1">Ariadne ring protein</fullName>
    </submittedName>
</protein>
<comment type="caution">
    <text evidence="1">The sequence shown here is derived from an EMBL/GenBank/DDBJ whole genome shotgun (WGS) entry which is preliminary data.</text>
</comment>
<dbReference type="Proteomes" id="UP000805649">
    <property type="component" value="Unassembled WGS sequence"/>
</dbReference>
<evidence type="ECO:0000313" key="2">
    <source>
        <dbReference type="Proteomes" id="UP000805649"/>
    </source>
</evidence>
<keyword evidence="2" id="KW-1185">Reference proteome</keyword>
<reference evidence="1 2" key="1">
    <citation type="journal article" date="2020" name="Phytopathology">
        <title>Genome Sequence Resources of Colletotrichum truncatum, C. plurivorum, C. musicola, and C. sojae: Four Species Pathogenic to Soybean (Glycine max).</title>
        <authorList>
            <person name="Rogerio F."/>
            <person name="Boufleur T.R."/>
            <person name="Ciampi-Guillardi M."/>
            <person name="Sukno S.A."/>
            <person name="Thon M.R."/>
            <person name="Massola Junior N.S."/>
            <person name="Baroncelli R."/>
        </authorList>
    </citation>
    <scope>NUCLEOTIDE SEQUENCE [LARGE SCALE GENOMIC DNA]</scope>
    <source>
        <strain evidence="1 2">CMES1059</strain>
    </source>
</reference>